<feature type="transmembrane region" description="Helical" evidence="8">
    <location>
        <begin position="290"/>
        <end position="312"/>
    </location>
</feature>
<evidence type="ECO:0000256" key="8">
    <source>
        <dbReference type="SAM" id="Phobius"/>
    </source>
</evidence>
<dbReference type="InterPro" id="IPR013099">
    <property type="entry name" value="K_chnl_dom"/>
</dbReference>
<dbReference type="GO" id="GO:0015271">
    <property type="term" value="F:outward rectifier potassium channel activity"/>
    <property type="evidence" value="ECO:0007669"/>
    <property type="project" value="TreeGrafter"/>
</dbReference>
<evidence type="ECO:0000256" key="7">
    <source>
        <dbReference type="ARBA" id="ARBA00023303"/>
    </source>
</evidence>
<evidence type="ECO:0000256" key="5">
    <source>
        <dbReference type="ARBA" id="ARBA00023065"/>
    </source>
</evidence>
<dbReference type="GO" id="GO:0022841">
    <property type="term" value="F:potassium ion leak channel activity"/>
    <property type="evidence" value="ECO:0007669"/>
    <property type="project" value="TreeGrafter"/>
</dbReference>
<comment type="subcellular location">
    <subcellularLocation>
        <location evidence="1">Membrane</location>
        <topology evidence="1">Multi-pass membrane protein</topology>
    </subcellularLocation>
</comment>
<feature type="domain" description="Potassium channel" evidence="9">
    <location>
        <begin position="240"/>
        <end position="315"/>
    </location>
</feature>
<dbReference type="OMA" id="MSIGFCT"/>
<dbReference type="PANTHER" id="PTHR11003">
    <property type="entry name" value="POTASSIUM CHANNEL, SUBFAMILY K"/>
    <property type="match status" value="1"/>
</dbReference>
<keyword evidence="4 8" id="KW-1133">Transmembrane helix</keyword>
<dbReference type="SUPFAM" id="SSF47473">
    <property type="entry name" value="EF-hand"/>
    <property type="match status" value="1"/>
</dbReference>
<protein>
    <recommendedName>
        <fullName evidence="9">Potassium channel domain-containing protein</fullName>
    </recommendedName>
</protein>
<feature type="transmembrane region" description="Helical" evidence="8">
    <location>
        <begin position="7"/>
        <end position="28"/>
    </location>
</feature>
<feature type="transmembrane region" description="Helical" evidence="8">
    <location>
        <begin position="231"/>
        <end position="253"/>
    </location>
</feature>
<dbReference type="InterPro" id="IPR003280">
    <property type="entry name" value="2pore_dom_K_chnl"/>
</dbReference>
<evidence type="ECO:0000256" key="4">
    <source>
        <dbReference type="ARBA" id="ARBA00022989"/>
    </source>
</evidence>
<evidence type="ECO:0000313" key="10">
    <source>
        <dbReference type="EMBL" id="CAE8597722.1"/>
    </source>
</evidence>
<keyword evidence="3 8" id="KW-0812">Transmembrane</keyword>
<evidence type="ECO:0000256" key="2">
    <source>
        <dbReference type="ARBA" id="ARBA00022448"/>
    </source>
</evidence>
<keyword evidence="2" id="KW-0813">Transport</keyword>
<keyword evidence="6 8" id="KW-0472">Membrane</keyword>
<name>A0A813EBD9_POLGL</name>
<dbReference type="InterPro" id="IPR011992">
    <property type="entry name" value="EF-hand-dom_pair"/>
</dbReference>
<keyword evidence="11" id="KW-1185">Reference proteome</keyword>
<dbReference type="PANTHER" id="PTHR11003:SF291">
    <property type="entry name" value="IP11374P"/>
    <property type="match status" value="1"/>
</dbReference>
<dbReference type="GO" id="GO:0030322">
    <property type="term" value="P:stabilization of membrane potential"/>
    <property type="evidence" value="ECO:0007669"/>
    <property type="project" value="TreeGrafter"/>
</dbReference>
<dbReference type="AlphaFoldDB" id="A0A813EBD9"/>
<keyword evidence="5" id="KW-0406">Ion transport</keyword>
<reference evidence="10" key="1">
    <citation type="submission" date="2021-02" db="EMBL/GenBank/DDBJ databases">
        <authorList>
            <person name="Dougan E. K."/>
            <person name="Rhodes N."/>
            <person name="Thang M."/>
            <person name="Chan C."/>
        </authorList>
    </citation>
    <scope>NUCLEOTIDE SEQUENCE</scope>
</reference>
<dbReference type="GO" id="GO:0005886">
    <property type="term" value="C:plasma membrane"/>
    <property type="evidence" value="ECO:0007669"/>
    <property type="project" value="TreeGrafter"/>
</dbReference>
<dbReference type="EMBL" id="CAJNNV010009708">
    <property type="protein sequence ID" value="CAE8597722.1"/>
    <property type="molecule type" value="Genomic_DNA"/>
</dbReference>
<evidence type="ECO:0000259" key="9">
    <source>
        <dbReference type="Pfam" id="PF07885"/>
    </source>
</evidence>
<evidence type="ECO:0000256" key="6">
    <source>
        <dbReference type="ARBA" id="ARBA00023136"/>
    </source>
</evidence>
<organism evidence="10 11">
    <name type="scientific">Polarella glacialis</name>
    <name type="common">Dinoflagellate</name>
    <dbReference type="NCBI Taxonomy" id="89957"/>
    <lineage>
        <taxon>Eukaryota</taxon>
        <taxon>Sar</taxon>
        <taxon>Alveolata</taxon>
        <taxon>Dinophyceae</taxon>
        <taxon>Suessiales</taxon>
        <taxon>Suessiaceae</taxon>
        <taxon>Polarella</taxon>
    </lineage>
</organism>
<proteinExistence type="predicted"/>
<evidence type="ECO:0000256" key="3">
    <source>
        <dbReference type="ARBA" id="ARBA00022692"/>
    </source>
</evidence>
<dbReference type="SUPFAM" id="SSF81324">
    <property type="entry name" value="Voltage-gated potassium channels"/>
    <property type="match status" value="2"/>
</dbReference>
<keyword evidence="7" id="KW-0407">Ion channel</keyword>
<sequence>MRIPIYRLRAVSAVLLWLASGTIFYRFINNCSYITSCSLQTGTESTLEICEWNVEMSFYYVVQSGLSIGYGNLSETTDTSRAYTIFSILAGSSLIGGALSYFLASALEFHQEWQSEQEKTLARYALSHGCDGYAGMEPKQAVQMLVEHPQYLHDLYGQLDHAEPVVRQKMAEFHRGSQEQKQAMAVQAMAQACEKLPDFQDRKASIQDFCALHASTLKLHLKAARHVRKHAHLYSVFGALLLWVLVGTLFFSLRCDASIIQGIYFSVASISTAGLQSMCFENDDATRGNLVFTAFYDLIGVPLYAVALGTFASKLLEAHQRRVSAEKLDQRISSGELAYVKHLLGVAGDEIQLSEYIQIQLLRMNAIDANTLNELRASFERLDIDGSGSISRDFLMRQSKRKIERLCDRFQSRGF</sequence>
<dbReference type="OrthoDB" id="43021at2759"/>
<gene>
    <name evidence="10" type="ORF">PGLA1383_LOCUS16159</name>
</gene>
<evidence type="ECO:0000256" key="1">
    <source>
        <dbReference type="ARBA" id="ARBA00004141"/>
    </source>
</evidence>
<dbReference type="Gene3D" id="1.10.287.70">
    <property type="match status" value="2"/>
</dbReference>
<accession>A0A813EBD9</accession>
<feature type="domain" description="Potassium channel" evidence="9">
    <location>
        <begin position="14"/>
        <end position="103"/>
    </location>
</feature>
<evidence type="ECO:0000313" key="11">
    <source>
        <dbReference type="Proteomes" id="UP000654075"/>
    </source>
</evidence>
<comment type="caution">
    <text evidence="10">The sequence shown here is derived from an EMBL/GenBank/DDBJ whole genome shotgun (WGS) entry which is preliminary data.</text>
</comment>
<dbReference type="Proteomes" id="UP000654075">
    <property type="component" value="Unassembled WGS sequence"/>
</dbReference>
<feature type="transmembrane region" description="Helical" evidence="8">
    <location>
        <begin position="82"/>
        <end position="104"/>
    </location>
</feature>
<dbReference type="Pfam" id="PF07885">
    <property type="entry name" value="Ion_trans_2"/>
    <property type="match status" value="2"/>
</dbReference>